<keyword evidence="2" id="KW-1003">Cell membrane</keyword>
<feature type="region of interest" description="Disordered" evidence="6">
    <location>
        <begin position="346"/>
        <end position="367"/>
    </location>
</feature>
<evidence type="ECO:0000256" key="7">
    <source>
        <dbReference type="SAM" id="Phobius"/>
    </source>
</evidence>
<protein>
    <submittedName>
        <fullName evidence="8">ABC transporter permease</fullName>
    </submittedName>
</protein>
<dbReference type="PANTHER" id="PTHR32196">
    <property type="entry name" value="ABC TRANSPORTER PERMEASE PROTEIN YPHD-RELATED-RELATED"/>
    <property type="match status" value="1"/>
</dbReference>
<evidence type="ECO:0000256" key="2">
    <source>
        <dbReference type="ARBA" id="ARBA00022475"/>
    </source>
</evidence>
<keyword evidence="3 7" id="KW-0812">Transmembrane</keyword>
<feature type="transmembrane region" description="Helical" evidence="7">
    <location>
        <begin position="66"/>
        <end position="85"/>
    </location>
</feature>
<evidence type="ECO:0000313" key="9">
    <source>
        <dbReference type="Proteomes" id="UP001185899"/>
    </source>
</evidence>
<feature type="compositionally biased region" description="Basic and acidic residues" evidence="6">
    <location>
        <begin position="355"/>
        <end position="367"/>
    </location>
</feature>
<dbReference type="RefSeq" id="WP_317549336.1">
    <property type="nucleotide sequence ID" value="NZ_JAWLKE010000008.1"/>
</dbReference>
<evidence type="ECO:0000313" key="8">
    <source>
        <dbReference type="EMBL" id="MDV6233010.1"/>
    </source>
</evidence>
<proteinExistence type="predicted"/>
<comment type="subcellular location">
    <subcellularLocation>
        <location evidence="1">Cell membrane</location>
        <topology evidence="1">Multi-pass membrane protein</topology>
    </subcellularLocation>
</comment>
<feature type="transmembrane region" description="Helical" evidence="7">
    <location>
        <begin position="121"/>
        <end position="145"/>
    </location>
</feature>
<evidence type="ECO:0000256" key="4">
    <source>
        <dbReference type="ARBA" id="ARBA00022989"/>
    </source>
</evidence>
<dbReference type="EMBL" id="JAWLKE010000008">
    <property type="protein sequence ID" value="MDV6233010.1"/>
    <property type="molecule type" value="Genomic_DNA"/>
</dbReference>
<dbReference type="InterPro" id="IPR001851">
    <property type="entry name" value="ABC_transp_permease"/>
</dbReference>
<dbReference type="CDD" id="cd06579">
    <property type="entry name" value="TM_PBP1_transp_AraH_like"/>
    <property type="match status" value="1"/>
</dbReference>
<keyword evidence="9" id="KW-1185">Reference proteome</keyword>
<evidence type="ECO:0000256" key="6">
    <source>
        <dbReference type="SAM" id="MobiDB-lite"/>
    </source>
</evidence>
<keyword evidence="4 7" id="KW-1133">Transmembrane helix</keyword>
<feature type="transmembrane region" description="Helical" evidence="7">
    <location>
        <begin position="317"/>
        <end position="340"/>
    </location>
</feature>
<name>A0ABU4B3C3_9NOCA</name>
<sequence length="367" mass="36015">MTSHGQSVGGPAPSTGVGPTPGNERSTAGVLRTALSGRARGAAAIGIATVVLFLISAVLAPQSVSGGAISAMLPFAAILAVVAIGQTLVVQQGGIDLSVPGVFSLSVVVVTKLGASGTPGAILAAVLAALAISAGAGAVSGFVVARLNVAPIVATLGMNALLIGATWAVSEGAARRTPTGLSDVIGSTILGVPVTVVVAVVLTIIVGVVVRLTPSGRIFEAVGANPRVAVAAGIAPLRYTLSAYSVAALLYAVAGVMLTGIVNTPGISEGNTYLLPSVAAVVLGGTSLLGGKGSVLASLIAAVFFTQVDRLASTLGLAYGWQILIQALALGLGVAFHSGFRPGARLRSGPKRHAPAAEEPRASVEVP</sequence>
<organism evidence="8 9">
    <name type="scientific">Rhodococcus cercidiphylli</name>
    <dbReference type="NCBI Taxonomy" id="489916"/>
    <lineage>
        <taxon>Bacteria</taxon>
        <taxon>Bacillati</taxon>
        <taxon>Actinomycetota</taxon>
        <taxon>Actinomycetes</taxon>
        <taxon>Mycobacteriales</taxon>
        <taxon>Nocardiaceae</taxon>
        <taxon>Rhodococcus</taxon>
    </lineage>
</organism>
<gene>
    <name evidence="8" type="ORF">R3P95_20850</name>
</gene>
<dbReference type="Proteomes" id="UP001185899">
    <property type="component" value="Unassembled WGS sequence"/>
</dbReference>
<feature type="transmembrane region" description="Helical" evidence="7">
    <location>
        <begin position="274"/>
        <end position="305"/>
    </location>
</feature>
<feature type="transmembrane region" description="Helical" evidence="7">
    <location>
        <begin position="152"/>
        <end position="169"/>
    </location>
</feature>
<reference evidence="8 9" key="1">
    <citation type="submission" date="2023-10" db="EMBL/GenBank/DDBJ databases">
        <title>Development of a sustainable strategy for remediation of hydrocarbon-contaminated territories based on the waste exchange concept.</title>
        <authorList>
            <person name="Krivoruchko A."/>
        </authorList>
    </citation>
    <scope>NUCLEOTIDE SEQUENCE [LARGE SCALE GENOMIC DNA]</scope>
    <source>
        <strain evidence="8 9">IEGM 1322</strain>
    </source>
</reference>
<evidence type="ECO:0000256" key="1">
    <source>
        <dbReference type="ARBA" id="ARBA00004651"/>
    </source>
</evidence>
<accession>A0ABU4B3C3</accession>
<feature type="transmembrane region" description="Helical" evidence="7">
    <location>
        <begin position="241"/>
        <end position="262"/>
    </location>
</feature>
<feature type="transmembrane region" description="Helical" evidence="7">
    <location>
        <begin position="189"/>
        <end position="210"/>
    </location>
</feature>
<dbReference type="Pfam" id="PF02653">
    <property type="entry name" value="BPD_transp_2"/>
    <property type="match status" value="1"/>
</dbReference>
<keyword evidence="5 7" id="KW-0472">Membrane</keyword>
<comment type="caution">
    <text evidence="8">The sequence shown here is derived from an EMBL/GenBank/DDBJ whole genome shotgun (WGS) entry which is preliminary data.</text>
</comment>
<evidence type="ECO:0000256" key="3">
    <source>
        <dbReference type="ARBA" id="ARBA00022692"/>
    </source>
</evidence>
<feature type="transmembrane region" description="Helical" evidence="7">
    <location>
        <begin position="41"/>
        <end position="60"/>
    </location>
</feature>
<evidence type="ECO:0000256" key="5">
    <source>
        <dbReference type="ARBA" id="ARBA00023136"/>
    </source>
</evidence>
<feature type="region of interest" description="Disordered" evidence="6">
    <location>
        <begin position="1"/>
        <end position="27"/>
    </location>
</feature>